<organism evidence="6">
    <name type="scientific">Notodromas monacha</name>
    <dbReference type="NCBI Taxonomy" id="399045"/>
    <lineage>
        <taxon>Eukaryota</taxon>
        <taxon>Metazoa</taxon>
        <taxon>Ecdysozoa</taxon>
        <taxon>Arthropoda</taxon>
        <taxon>Crustacea</taxon>
        <taxon>Oligostraca</taxon>
        <taxon>Ostracoda</taxon>
        <taxon>Podocopa</taxon>
        <taxon>Podocopida</taxon>
        <taxon>Cypridocopina</taxon>
        <taxon>Cypridoidea</taxon>
        <taxon>Cyprididae</taxon>
        <taxon>Notodromas</taxon>
    </lineage>
</organism>
<dbReference type="Pfam" id="PF00041">
    <property type="entry name" value="fn3"/>
    <property type="match status" value="1"/>
</dbReference>
<accession>A0A7R9BI26</accession>
<name>A0A7R9BI26_9CRUS</name>
<dbReference type="GO" id="GO:0016020">
    <property type="term" value="C:membrane"/>
    <property type="evidence" value="ECO:0007669"/>
    <property type="project" value="UniProtKB-SubCell"/>
</dbReference>
<dbReference type="GO" id="GO:0098609">
    <property type="term" value="P:cell-cell adhesion"/>
    <property type="evidence" value="ECO:0007669"/>
    <property type="project" value="TreeGrafter"/>
</dbReference>
<reference evidence="6" key="1">
    <citation type="submission" date="2020-11" db="EMBL/GenBank/DDBJ databases">
        <authorList>
            <person name="Tran Van P."/>
        </authorList>
    </citation>
    <scope>NUCLEOTIDE SEQUENCE</scope>
</reference>
<keyword evidence="7" id="KW-1185">Reference proteome</keyword>
<keyword evidence="3" id="KW-0812">Transmembrane</keyword>
<dbReference type="InterPro" id="IPR007110">
    <property type="entry name" value="Ig-like_dom"/>
</dbReference>
<feature type="transmembrane region" description="Helical" evidence="3">
    <location>
        <begin position="241"/>
        <end position="264"/>
    </location>
</feature>
<dbReference type="InterPro" id="IPR013783">
    <property type="entry name" value="Ig-like_fold"/>
</dbReference>
<dbReference type="Proteomes" id="UP000678499">
    <property type="component" value="Unassembled WGS sequence"/>
</dbReference>
<evidence type="ECO:0000256" key="2">
    <source>
        <dbReference type="ARBA" id="ARBA00023157"/>
    </source>
</evidence>
<dbReference type="SMART" id="SM00060">
    <property type="entry name" value="FN3"/>
    <property type="match status" value="1"/>
</dbReference>
<feature type="domain" description="Fibronectin type-III" evidence="5">
    <location>
        <begin position="121"/>
        <end position="219"/>
    </location>
</feature>
<keyword evidence="1" id="KW-0677">Repeat</keyword>
<dbReference type="CDD" id="cd00063">
    <property type="entry name" value="FN3"/>
    <property type="match status" value="1"/>
</dbReference>
<gene>
    <name evidence="6" type="ORF">NMOB1V02_LOCUS3526</name>
</gene>
<dbReference type="PROSITE" id="PS50853">
    <property type="entry name" value="FN3"/>
    <property type="match status" value="1"/>
</dbReference>
<dbReference type="PROSITE" id="PS50835">
    <property type="entry name" value="IG_LIKE"/>
    <property type="match status" value="1"/>
</dbReference>
<keyword evidence="3" id="KW-0472">Membrane</keyword>
<protein>
    <submittedName>
        <fullName evidence="6">Uncharacterized protein</fullName>
    </submittedName>
</protein>
<evidence type="ECO:0000256" key="1">
    <source>
        <dbReference type="ARBA" id="ARBA00022737"/>
    </source>
</evidence>
<dbReference type="EMBL" id="OA882508">
    <property type="protein sequence ID" value="CAD7275737.1"/>
    <property type="molecule type" value="Genomic_DNA"/>
</dbReference>
<dbReference type="SUPFAM" id="SSF49265">
    <property type="entry name" value="Fibronectin type III"/>
    <property type="match status" value="1"/>
</dbReference>
<dbReference type="AlphaFoldDB" id="A0A7R9BI26"/>
<evidence type="ECO:0000313" key="6">
    <source>
        <dbReference type="EMBL" id="CAD7275737.1"/>
    </source>
</evidence>
<dbReference type="PROSITE" id="PS51257">
    <property type="entry name" value="PROKAR_LIPOPROTEIN"/>
    <property type="match status" value="1"/>
</dbReference>
<dbReference type="EMBL" id="CAJPEX010000471">
    <property type="protein sequence ID" value="CAG0915889.1"/>
    <property type="molecule type" value="Genomic_DNA"/>
</dbReference>
<dbReference type="PANTHER" id="PTHR44170">
    <property type="entry name" value="PROTEIN SIDEKICK"/>
    <property type="match status" value="1"/>
</dbReference>
<keyword evidence="2" id="KW-1015">Disulfide bond</keyword>
<dbReference type="InterPro" id="IPR036179">
    <property type="entry name" value="Ig-like_dom_sf"/>
</dbReference>
<dbReference type="SMART" id="SM00409">
    <property type="entry name" value="IG"/>
    <property type="match status" value="1"/>
</dbReference>
<dbReference type="InterPro" id="IPR036116">
    <property type="entry name" value="FN3_sf"/>
</dbReference>
<dbReference type="SUPFAM" id="SSF48726">
    <property type="entry name" value="Immunoglobulin"/>
    <property type="match status" value="1"/>
</dbReference>
<evidence type="ECO:0000259" key="5">
    <source>
        <dbReference type="PROSITE" id="PS50853"/>
    </source>
</evidence>
<dbReference type="Gene3D" id="2.60.40.10">
    <property type="entry name" value="Immunoglobulins"/>
    <property type="match status" value="2"/>
</dbReference>
<dbReference type="OrthoDB" id="6266590at2759"/>
<evidence type="ECO:0000259" key="4">
    <source>
        <dbReference type="PROSITE" id="PS50835"/>
    </source>
</evidence>
<sequence>MKRAFRGSFESLGGFAEMWSPGIVVLLGCWSWHRAESVVHQVTEVRAVAGSDALLPCVGNFSVSNVAWQHVGKSSRPDRVLSNGSLLVEKVDALDAGNYSCRPDLEGTALISIVHLIVLSPPSTVDGVEARADLNYATISWKLPDPEENVEGFRVSYAVAASEPRWIEPSYLFGISAESEIVDIYHLTPGTSYMVKIEAFNVAGSSKPVTVSFRTLLENEKCVGQTPLSETRRNKKDLNSVGLFASGILFALACVLVVGSGLYWCRRHKLMTCQSSGVLDDKDMVCETIELIPNVVVNPRFEQEAAQDDND</sequence>
<dbReference type="PANTHER" id="PTHR44170:SF6">
    <property type="entry name" value="CONTACTIN"/>
    <property type="match status" value="1"/>
</dbReference>
<proteinExistence type="predicted"/>
<feature type="domain" description="Ig-like" evidence="4">
    <location>
        <begin position="21"/>
        <end position="112"/>
    </location>
</feature>
<keyword evidence="3" id="KW-1133">Transmembrane helix</keyword>
<evidence type="ECO:0000256" key="3">
    <source>
        <dbReference type="SAM" id="Phobius"/>
    </source>
</evidence>
<evidence type="ECO:0000313" key="7">
    <source>
        <dbReference type="Proteomes" id="UP000678499"/>
    </source>
</evidence>
<dbReference type="InterPro" id="IPR003961">
    <property type="entry name" value="FN3_dom"/>
</dbReference>
<dbReference type="InterPro" id="IPR003599">
    <property type="entry name" value="Ig_sub"/>
</dbReference>